<proteinExistence type="predicted"/>
<evidence type="ECO:0000313" key="2">
    <source>
        <dbReference type="Proteomes" id="UP001472677"/>
    </source>
</evidence>
<sequence length="87" mass="9759">MNCLARASRRKDDFDLVGGLEPRVACTNSNSIVMMSHPRALMLMKRGLWFGRISSKTCEKRECNVDAHVLAKSGVNKANDFLWFAGQ</sequence>
<dbReference type="EMBL" id="JBBPBM010000318">
    <property type="protein sequence ID" value="KAK8497280.1"/>
    <property type="molecule type" value="Genomic_DNA"/>
</dbReference>
<reference evidence="1 2" key="1">
    <citation type="journal article" date="2024" name="G3 (Bethesda)">
        <title>Genome assembly of Hibiscus sabdariffa L. provides insights into metabolisms of medicinal natural products.</title>
        <authorList>
            <person name="Kim T."/>
        </authorList>
    </citation>
    <scope>NUCLEOTIDE SEQUENCE [LARGE SCALE GENOMIC DNA]</scope>
    <source>
        <strain evidence="1">TK-2024</strain>
        <tissue evidence="1">Old leaves</tissue>
    </source>
</reference>
<dbReference type="Proteomes" id="UP001472677">
    <property type="component" value="Unassembled WGS sequence"/>
</dbReference>
<comment type="caution">
    <text evidence="1">The sequence shown here is derived from an EMBL/GenBank/DDBJ whole genome shotgun (WGS) entry which is preliminary data.</text>
</comment>
<keyword evidence="2" id="KW-1185">Reference proteome</keyword>
<gene>
    <name evidence="1" type="ORF">V6N12_000191</name>
</gene>
<evidence type="ECO:0000313" key="1">
    <source>
        <dbReference type="EMBL" id="KAK8497280.1"/>
    </source>
</evidence>
<name>A0ABR2AT63_9ROSI</name>
<accession>A0ABR2AT63</accession>
<protein>
    <submittedName>
        <fullName evidence="1">Uncharacterized protein</fullName>
    </submittedName>
</protein>
<organism evidence="1 2">
    <name type="scientific">Hibiscus sabdariffa</name>
    <name type="common">roselle</name>
    <dbReference type="NCBI Taxonomy" id="183260"/>
    <lineage>
        <taxon>Eukaryota</taxon>
        <taxon>Viridiplantae</taxon>
        <taxon>Streptophyta</taxon>
        <taxon>Embryophyta</taxon>
        <taxon>Tracheophyta</taxon>
        <taxon>Spermatophyta</taxon>
        <taxon>Magnoliopsida</taxon>
        <taxon>eudicotyledons</taxon>
        <taxon>Gunneridae</taxon>
        <taxon>Pentapetalae</taxon>
        <taxon>rosids</taxon>
        <taxon>malvids</taxon>
        <taxon>Malvales</taxon>
        <taxon>Malvaceae</taxon>
        <taxon>Malvoideae</taxon>
        <taxon>Hibiscus</taxon>
    </lineage>
</organism>